<gene>
    <name evidence="1" type="ORF">DXX94_15120</name>
</gene>
<evidence type="ECO:0000313" key="2">
    <source>
        <dbReference type="Proteomes" id="UP000256899"/>
    </source>
</evidence>
<sequence length="260" mass="30356">MKVNNHFVSYAAGTFENNIPLNRLFAKLFLRPKTITYHCRKDLEQTTFYLTNKDILNELRGAGYWAWKPYYILECMKNVPEGDLIIYHDCGFGYRFKHFIYPRLLIKFAEQYGSFPGVFIPEHGANKKWTKQFAFQQLGCEQSRYREQPQIQATFSIWKNSPKNREFIQAWLAACTDRALVTDDEVTGIDNDVEFVEHRHDQSLLTLLALKAKLTLPNAGDEVIPLNKSISMVELYFRAKSSFVYKLIYRTVLAIKGIKK</sequence>
<accession>A0A3E0U5C5</accession>
<organism evidence="1 2">
    <name type="scientific">Thalassotalea euphylliae</name>
    <dbReference type="NCBI Taxonomy" id="1655234"/>
    <lineage>
        <taxon>Bacteria</taxon>
        <taxon>Pseudomonadati</taxon>
        <taxon>Pseudomonadota</taxon>
        <taxon>Gammaproteobacteria</taxon>
        <taxon>Alteromonadales</taxon>
        <taxon>Colwelliaceae</taxon>
        <taxon>Thalassotalea</taxon>
    </lineage>
</organism>
<protein>
    <submittedName>
        <fullName evidence="1">Uncharacterized protein</fullName>
    </submittedName>
</protein>
<name>A0A3E0U5C5_9GAMM</name>
<proteinExistence type="predicted"/>
<dbReference type="AlphaFoldDB" id="A0A3E0U5C5"/>
<dbReference type="EMBL" id="QUOT01000001">
    <property type="protein sequence ID" value="REL31940.1"/>
    <property type="molecule type" value="Genomic_DNA"/>
</dbReference>
<evidence type="ECO:0000313" key="1">
    <source>
        <dbReference type="EMBL" id="REL31940.1"/>
    </source>
</evidence>
<dbReference type="Proteomes" id="UP000256899">
    <property type="component" value="Unassembled WGS sequence"/>
</dbReference>
<dbReference type="RefSeq" id="WP_116017151.1">
    <property type="nucleotide sequence ID" value="NZ_QUOT01000001.1"/>
</dbReference>
<reference evidence="2" key="1">
    <citation type="submission" date="2018-08" db="EMBL/GenBank/DDBJ databases">
        <title>Thalassotalea euphylliae genome.</title>
        <authorList>
            <person name="Summers S."/>
            <person name="Rice S.A."/>
            <person name="Freckelton M.L."/>
            <person name="Nedved B.T."/>
            <person name="Hadfield M.G."/>
        </authorList>
    </citation>
    <scope>NUCLEOTIDE SEQUENCE [LARGE SCALE GENOMIC DNA]</scope>
    <source>
        <strain evidence="2">H3</strain>
    </source>
</reference>
<keyword evidence="2" id="KW-1185">Reference proteome</keyword>
<comment type="caution">
    <text evidence="1">The sequence shown here is derived from an EMBL/GenBank/DDBJ whole genome shotgun (WGS) entry which is preliminary data.</text>
</comment>